<feature type="compositionally biased region" description="Polar residues" evidence="4">
    <location>
        <begin position="2122"/>
        <end position="2132"/>
    </location>
</feature>
<dbReference type="InterPro" id="IPR036372">
    <property type="entry name" value="BEACH_dom_sf"/>
</dbReference>
<dbReference type="CDD" id="cd01201">
    <property type="entry name" value="PH_BEACH"/>
    <property type="match status" value="1"/>
</dbReference>
<dbReference type="InterPro" id="IPR050865">
    <property type="entry name" value="BEACH_Domain"/>
</dbReference>
<dbReference type="PROSITE" id="PS50294">
    <property type="entry name" value="WD_REPEATS_REGION"/>
    <property type="match status" value="1"/>
</dbReference>
<dbReference type="Pfam" id="PF14844">
    <property type="entry name" value="PH_BEACH"/>
    <property type="match status" value="1"/>
</dbReference>
<dbReference type="OMA" id="HGKISTW"/>
<feature type="compositionally biased region" description="Basic and acidic residues" evidence="4">
    <location>
        <begin position="435"/>
        <end position="449"/>
    </location>
</feature>
<dbReference type="Gene3D" id="1.10.1540.10">
    <property type="entry name" value="BEACH domain"/>
    <property type="match status" value="1"/>
</dbReference>
<reference evidence="8" key="1">
    <citation type="submission" date="2015-02" db="EMBL/GenBank/DDBJ databases">
        <title>Genome sequencing for Strongylocentrotus purpuratus.</title>
        <authorList>
            <person name="Murali S."/>
            <person name="Liu Y."/>
            <person name="Vee V."/>
            <person name="English A."/>
            <person name="Wang M."/>
            <person name="Skinner E."/>
            <person name="Han Y."/>
            <person name="Muzny D.M."/>
            <person name="Worley K.C."/>
            <person name="Gibbs R.A."/>
        </authorList>
    </citation>
    <scope>NUCLEOTIDE SEQUENCE</scope>
</reference>
<dbReference type="CTD" id="1130"/>
<dbReference type="PROSITE" id="PS00678">
    <property type="entry name" value="WD_REPEATS_1"/>
    <property type="match status" value="1"/>
</dbReference>
<dbReference type="SUPFAM" id="SSF50729">
    <property type="entry name" value="PH domain-like"/>
    <property type="match status" value="1"/>
</dbReference>
<feature type="region of interest" description="Disordered" evidence="4">
    <location>
        <begin position="2091"/>
        <end position="2280"/>
    </location>
</feature>
<dbReference type="Gene3D" id="2.130.10.10">
    <property type="entry name" value="YVTN repeat-like/Quinoprotein amine dehydrogenase"/>
    <property type="match status" value="1"/>
</dbReference>
<evidence type="ECO:0008006" key="9">
    <source>
        <dbReference type="Google" id="ProtNLM"/>
    </source>
</evidence>
<dbReference type="Pfam" id="PF00400">
    <property type="entry name" value="WD40"/>
    <property type="match status" value="2"/>
</dbReference>
<feature type="compositionally biased region" description="Basic and acidic residues" evidence="4">
    <location>
        <begin position="2134"/>
        <end position="2143"/>
    </location>
</feature>
<feature type="compositionally biased region" description="Basic and acidic residues" evidence="4">
    <location>
        <begin position="465"/>
        <end position="476"/>
    </location>
</feature>
<dbReference type="SMART" id="SM01026">
    <property type="entry name" value="Beach"/>
    <property type="match status" value="1"/>
</dbReference>
<dbReference type="KEGG" id="spu:105447140"/>
<evidence type="ECO:0000256" key="1">
    <source>
        <dbReference type="ARBA" id="ARBA00022574"/>
    </source>
</evidence>
<dbReference type="PROSITE" id="PS51783">
    <property type="entry name" value="PH_BEACH"/>
    <property type="match status" value="1"/>
</dbReference>
<feature type="compositionally biased region" description="Gly residues" evidence="4">
    <location>
        <begin position="2740"/>
        <end position="2752"/>
    </location>
</feature>
<feature type="region of interest" description="Disordered" evidence="4">
    <location>
        <begin position="1511"/>
        <end position="1550"/>
    </location>
</feature>
<evidence type="ECO:0000256" key="3">
    <source>
        <dbReference type="PROSITE-ProRule" id="PRU00221"/>
    </source>
</evidence>
<feature type="region of interest" description="Disordered" evidence="4">
    <location>
        <begin position="2669"/>
        <end position="2693"/>
    </location>
</feature>
<dbReference type="InterPro" id="IPR001680">
    <property type="entry name" value="WD40_rpt"/>
</dbReference>
<feature type="compositionally biased region" description="Basic and acidic residues" evidence="4">
    <location>
        <begin position="1286"/>
        <end position="1300"/>
    </location>
</feature>
<dbReference type="SMART" id="SM00320">
    <property type="entry name" value="WD40"/>
    <property type="match status" value="4"/>
</dbReference>
<feature type="region of interest" description="Disordered" evidence="4">
    <location>
        <begin position="2735"/>
        <end position="2758"/>
    </location>
</feature>
<dbReference type="OrthoDB" id="26681at2759"/>
<feature type="domain" description="BEACH-type PH" evidence="6">
    <location>
        <begin position="3110"/>
        <end position="3220"/>
    </location>
</feature>
<evidence type="ECO:0000259" key="5">
    <source>
        <dbReference type="PROSITE" id="PS50197"/>
    </source>
</evidence>
<dbReference type="FunFam" id="1.10.1540.10:FF:000001">
    <property type="entry name" value="neurobeachin isoform X1"/>
    <property type="match status" value="1"/>
</dbReference>
<feature type="compositionally biased region" description="Acidic residues" evidence="4">
    <location>
        <begin position="2245"/>
        <end position="2261"/>
    </location>
</feature>
<feature type="compositionally biased region" description="Polar residues" evidence="4">
    <location>
        <begin position="1538"/>
        <end position="1549"/>
    </location>
</feature>
<evidence type="ECO:0000256" key="4">
    <source>
        <dbReference type="SAM" id="MobiDB-lite"/>
    </source>
</evidence>
<feature type="region of interest" description="Disordered" evidence="4">
    <location>
        <begin position="1044"/>
        <end position="1064"/>
    </location>
</feature>
<dbReference type="PANTHER" id="PTHR13743:SF86">
    <property type="entry name" value="LYSOSOMAL-TRAFFICKING REGULATOR"/>
    <property type="match status" value="1"/>
</dbReference>
<dbReference type="SUPFAM" id="SSF81837">
    <property type="entry name" value="BEACH domain"/>
    <property type="match status" value="1"/>
</dbReference>
<dbReference type="InterPro" id="IPR011993">
    <property type="entry name" value="PH-like_dom_sf"/>
</dbReference>
<dbReference type="Gene3D" id="2.30.29.30">
    <property type="entry name" value="Pleckstrin-homology domain (PH domain)/Phosphotyrosine-binding domain (PTB)"/>
    <property type="match status" value="1"/>
</dbReference>
<dbReference type="Pfam" id="PF02138">
    <property type="entry name" value="Beach"/>
    <property type="match status" value="1"/>
</dbReference>
<protein>
    <recommendedName>
        <fullName evidence="9">Lysosomal-trafficking regulator</fullName>
    </recommendedName>
</protein>
<reference evidence="7" key="2">
    <citation type="submission" date="2021-01" db="UniProtKB">
        <authorList>
            <consortium name="EnsemblMetazoa"/>
        </authorList>
    </citation>
    <scope>IDENTIFICATION</scope>
</reference>
<dbReference type="InterPro" id="IPR023362">
    <property type="entry name" value="PH-BEACH_dom"/>
</dbReference>
<feature type="region of interest" description="Disordered" evidence="4">
    <location>
        <begin position="432"/>
        <end position="476"/>
    </location>
</feature>
<dbReference type="SUPFAM" id="SSF50978">
    <property type="entry name" value="WD40 repeat-like"/>
    <property type="match status" value="1"/>
</dbReference>
<evidence type="ECO:0000313" key="7">
    <source>
        <dbReference type="EnsemblMetazoa" id="XP_030854752"/>
    </source>
</evidence>
<dbReference type="PANTHER" id="PTHR13743">
    <property type="entry name" value="BEIGE/BEACH-RELATED"/>
    <property type="match status" value="1"/>
</dbReference>
<feature type="domain" description="BEACH" evidence="5">
    <location>
        <begin position="3225"/>
        <end position="3529"/>
    </location>
</feature>
<organism evidence="7 8">
    <name type="scientific">Strongylocentrotus purpuratus</name>
    <name type="common">Purple sea urchin</name>
    <dbReference type="NCBI Taxonomy" id="7668"/>
    <lineage>
        <taxon>Eukaryota</taxon>
        <taxon>Metazoa</taxon>
        <taxon>Echinodermata</taxon>
        <taxon>Eleutherozoa</taxon>
        <taxon>Echinozoa</taxon>
        <taxon>Echinoidea</taxon>
        <taxon>Euechinoidea</taxon>
        <taxon>Echinacea</taxon>
        <taxon>Camarodonta</taxon>
        <taxon>Echinidea</taxon>
        <taxon>Strongylocentrotidae</taxon>
        <taxon>Strongylocentrotus</taxon>
    </lineage>
</organism>
<feature type="compositionally biased region" description="Low complexity" evidence="4">
    <location>
        <begin position="1048"/>
        <end position="1062"/>
    </location>
</feature>
<evidence type="ECO:0000259" key="6">
    <source>
        <dbReference type="PROSITE" id="PS51783"/>
    </source>
</evidence>
<feature type="region of interest" description="Disordered" evidence="4">
    <location>
        <begin position="1260"/>
        <end position="1300"/>
    </location>
</feature>
<accession>A0A7M7PS58</accession>
<evidence type="ECO:0000256" key="2">
    <source>
        <dbReference type="ARBA" id="ARBA00022737"/>
    </source>
</evidence>
<dbReference type="EnsemblMetazoa" id="XM_030998892">
    <property type="protein sequence ID" value="XP_030854752"/>
    <property type="gene ID" value="LOC105447140"/>
</dbReference>
<dbReference type="FunFam" id="2.130.10.10:FF:000292">
    <property type="entry name" value="Lysosomal trafficking regulator"/>
    <property type="match status" value="1"/>
</dbReference>
<feature type="region of interest" description="Disordered" evidence="4">
    <location>
        <begin position="2302"/>
        <end position="2331"/>
    </location>
</feature>
<dbReference type="InterPro" id="IPR019775">
    <property type="entry name" value="WD40_repeat_CS"/>
</dbReference>
<feature type="region of interest" description="Disordered" evidence="4">
    <location>
        <begin position="920"/>
        <end position="940"/>
    </location>
</feature>
<dbReference type="PROSITE" id="PS50197">
    <property type="entry name" value="BEACH"/>
    <property type="match status" value="1"/>
</dbReference>
<sequence length="3938" mass="440846">METGRGLHQNLKVRWDRYTSCNQETQSEKKSEYLGDFLEHLISMSMNSSIDTEDLYNFCNDVHSTFNILALEFMTSVKDISTKPPAALAAPASMTDFHRTLDSAISSQVSPELPQADLMDFLMHGRGWLLLNAMSILATQALSHHVEFIRLLIALLEEALKVPVKSRPIRDVATLVPPMETCFPAKLNGRRTSQVESPTTMASHLTHDVYRRKTAFLRTTTSYQGGGKLPRTAVGSQRRKSMLPHGREQESTDSENETGRRYRGRHASGNVRKHKVTANYLMAFRNSIPKYQWNGGNLIIRHRMSIDDGLSGMDLSSTTPFDLCITLLSLLEKLCSSEAMNAAHRNSLSLFLAPQLTNLLIKIDHQCSGQGIHLDYNWGPELLGALKRLILRIVLKVCLYSLTQHQKILELSSSGLLQSLLSEAKSSAQKIMHSLSERSKEKEDDFARDEADEPEVSDSVFEGSGEDHGSSHGRDSAKNRFDCDAAGMTYISEILQGVLLLLSYVMYSCHDNQTVLTQGLAMLNEFEENGGYQLFLMVIEAMDGLLSSGEDDGEKVHSIKEIIISLVTCMCKLTTATKKAKLEYLHKFQCLKRTHSNCDYSHYMHHHHSMLGMTYTAFEEDKQGHSDSGHVASGGLMDRNPIRANRSKCCIATVVDVVLELISKVQCRVTLVRLLGMLEQGGICCCIPPHIILSKLLHSIENRSLALSNYLLSVIAKLILEQLRGGEKAEAVPVDLCPECVQLDARHRLTGSQLDMESIADSRTSDSAIGSDGSIQDGDITKSRWQVLGTYANLITSGVNEVLSVQVARHLLHLVKHGNYHIKQELYLHVYLPCFESSRPIGLEESIGLTPRLPYRITSSTVLEYCFSALPILLTSTFAQELFLSQGGLNQLLHLLQLDTTRPHVLQVFEVIILSGDEEKTRRDRSNTTDSGLSAASSVTTASSTSQLRYNNSRCKRDHASTVVSVLDAFTGIVLEVIPEDLHSKSDSSDSSSYHNQSGGLHERSIDRLLSSYDIVDEPFESMTHQSIESVLGTLHEGVPALPERTMSESNSSDSSQTNTMTPTKLFMPQDSISVLPDARLAMASDVWRTCANLIVYSQGFSEHFMQSSVANQIHKILNESFLALAQITKECDVLEISLESLHDTTRNYTDDEINKRDRFHIMLSIVGSLMRIQLKLSKEVAAGKFEGEGMGHILRNVKHHLTESDLLGSSPGRTVADTLLKLAQLEPLDSSQYQIGSLSRNSPKDDGVDGMSWNLEELQEASDDQSSELSDLWSAEGGYEADSERDEREDALTNNKPDREDLIFAQSQQSLVYPEVCQLMLEVLSTTDGCARKKVLYFLLNQLISLVKGNESCKASLNQCGVPTIILEGYQTILQQDDKETSVERALLLELFSELVENSITSSQLRGYLTLFQSPSSPMSCLLSTLLTIASSAVTQPATAITFPVMPEPSTRPNTPLPMKVELSSTPEVSAWNASATHLPLRNNIMWTVPLSKGVGVAMWLKTEERRKGEFGEKMKKSKTRTRYLPHSSSASSISSLNRNPLSSQSKSGLKGHQFDLHLVTLGTRDMTFEVWLESKTSKLIFRIGQSSNDHQRTVLLAETACAGMLTSGQWEHLVVTYHERKDDSMVLGMISVIVNGHHRKDVMVDYNYSSVMVKIAQQPMLCLIGHCLTNGQTQGHDAKPQGAWSLGHMHIFNDASALQKEAAAFHLFSMGPDLYALSQCEGSKRTRLYSRQITKDIMIAGIKPDILFGDREIDEKLLRESLVATYSASSPSSFSLYQSTSPGTLSKVLPGKIIPPSLLHSPTLMQAIQQAHPIVRHHMGLHKAVYQVGGISVFVFLFAKVVETSSDGHQQARALQLLMQLQNSSYEMAQEFRSISGPLMLSKVLASERCHVGPEMLKVLFDACCSESVVFQCSLLHHYKVNEESTAILQDTEFFTQLLLNWRVWDRATKGAWRILLEGILALIRHDHPFYSFNINQMQRVGLVQKLFTICRERHSEDLPALPVDSYSSLIEIIKTMVGIPADPHLMAEISDFLLAVHPAVNTFVCHAPSSFFFILHKGKWYKSRSSTPSEISSHDMDDVRRHDFKLGLPPVSREEMMKKKNSVKYQSPVEHSDGDKAVSIQNAVNNPPSQEEVHTPRKDAEEDVNVGGGGDEVDGGRTLKSSHHKKRTPKDSTDGRHYGRERRRRSSSDSSSTDTSDEISSSPSSSTSGESEILSSGDEQRKEEEEEEEAGLGHKACHINGDEEGGEGIDDDVGEDDAGPGVKRKSPTVRERRTQSVNFAGMQLAAIPEDASMDLSQREDDIATSPSDEDFLSESKDRSSGDKTTMVEDDGNLAVSSFDSLDASSRDITLNRLCSGLLDLLAECLIFISESKLDKVLGIVLKPETLIVLAHHHSEEIRTSVVKLLDVYFHRANEAQLSSFLRMQGFHQLANQLHQYPATQELAEACLTITFGKPVDLNEELDLALIQDLPRFRQLSVVLICSLMENSTHDAKLCHSILCAVLHLFEGGPQLVPALLENGLLEATTNTLASLCTTSMEDLDYEWKNWSLTVLLDDVRHIIACIANRVFSLSGDQYLQYLEDMLTLLGGLEEMFQHNYGTQSAACRLVCNVQCHVIREVLEHFQSTSKAMDSSLSAGPRSGSLQRSISYSERQYDAYTWRERMKSLGDNPEAADIHSKSRDQPYTNDPIWDYRRPRTSVPSVHGDHSYSFTGLLPPSAAARRYSSNLDSLLRSRRGDGVRGAGSGRGGNRDGGQATEQEMARRFQRLCLLAVNLVVNSDLTQPGSSPAIQLTDDLPTLLTKDLFHLLIEAMGATMEKKVVSIRRRRFDSIVWSSRQTLQLQLARLLVHMMSPAQDLTLRIFTLQVAHVDKSRQILKCVLQTSMQQYASKLELYLYDLLHNHREDMSDTDRMFGMILGDVLKECGFQSFNPDEDDPQAIKSLEEDLRTSWTDIDIARSAWHKHRLDKATRLNQRLSDIAREITHSAMEVTQVVGKYQNKQRFQFLEHIKQAMSSALDVRTAWQHLIEQLTHERAVWFDPETYPSRWQLDPTEGPGRVRRRLQRCHLLIPKKFFLPDEQTKHREMCSRPLAYLFDSSSQSQSSSELKRRLQMNEKISLSSTCVNVTPATETRGELLLGNNSMYFVGEEPLKNTIDASHTKVSMGDTDLMTIWWTYTEIKELHLRWYQLRDNALEIFLTNGKTLLLGFDNTEERQTIFQQIKSMDLPNLIEVDSVLALTQAWRLGQMTNFEYLTQLNKLGGRSFNDLMQYPVFPFVLNNYIDEKIDLTTEKCFRDLTKPVAVQNKDRVERYMENYKALLEEYDKNHRMGEEASTLVIGPYHYGSHYSNSGTVLQYLVRLPPFTQMFLHYQDNHFDLPDRTFHSIQTSWFLSSFQSTTDVKELIPEFFFLPEFLLNNQGYDFGCRQSGETVHNVILPPWAKDDARLFVQIMKQALESTYVTQKLHSWVDLVFGYKQLGQHAVDAINVFHPATYFGRDTRTIKDNTKRRAVETMIKTYGQTPKQLFTNPHPQHNDPDPVIVDSAMMGSVNMGFLTSFTSRSKGSLSSDKGTFREPVSHVKGMRWGDYLGSPASSEPMVKWQQAFMTAPNQLIPLPTGNVCGVAENQCLLVMYSKEKSVSSMYAVDIKWSGFLTWGHSDGILRLKHKAKTPPINFLQSNTNDEITSCSSVSDCRLMFTGMASGMIIAYNIKFNQYKQSSIEVTRSVVRLLGHTGPVTCLYVCRPYSILVSASQDGTCIIWDLNRLCYVRSLKDETKRGGSITAVAVSEVSGDIASASDVASADVSMFLTAAGVSELTLWSINADLIGRVFCHSRMLCLSFSTAPEGISINAIAAGCYDGIVRMWSTLDLSPLRNISPEMHQPITSLTFSHDSHFLFTCDEDGLVIAWGKKDTNKKVPKFEAFLNAPRNSGSSSNLEASMSSQR</sequence>
<dbReference type="InterPro" id="IPR036322">
    <property type="entry name" value="WD40_repeat_dom_sf"/>
</dbReference>
<feature type="region of interest" description="Disordered" evidence="4">
    <location>
        <begin position="222"/>
        <end position="263"/>
    </location>
</feature>
<feature type="compositionally biased region" description="Low complexity" evidence="4">
    <location>
        <begin position="2191"/>
        <end position="2220"/>
    </location>
</feature>
<dbReference type="GeneID" id="105447140"/>
<dbReference type="InterPro" id="IPR000409">
    <property type="entry name" value="BEACH_dom"/>
</dbReference>
<dbReference type="InterPro" id="IPR015943">
    <property type="entry name" value="WD40/YVTN_repeat-like_dom_sf"/>
</dbReference>
<dbReference type="CDD" id="cd06071">
    <property type="entry name" value="Beach"/>
    <property type="match status" value="1"/>
</dbReference>
<dbReference type="PROSITE" id="PS50082">
    <property type="entry name" value="WD_REPEATS_2"/>
    <property type="match status" value="1"/>
</dbReference>
<name>A0A7M7PS58_STRPU</name>
<keyword evidence="1 3" id="KW-0853">WD repeat</keyword>
<feature type="compositionally biased region" description="Basic and acidic residues" evidence="4">
    <location>
        <begin position="2172"/>
        <end position="2181"/>
    </location>
</feature>
<keyword evidence="2" id="KW-0677">Repeat</keyword>
<dbReference type="Proteomes" id="UP000007110">
    <property type="component" value="Unassembled WGS sequence"/>
</dbReference>
<evidence type="ECO:0000313" key="8">
    <source>
        <dbReference type="Proteomes" id="UP000007110"/>
    </source>
</evidence>
<dbReference type="RefSeq" id="XP_030854752.1">
    <property type="nucleotide sequence ID" value="XM_030998892.1"/>
</dbReference>
<feature type="repeat" description="WD" evidence="3">
    <location>
        <begin position="3724"/>
        <end position="3765"/>
    </location>
</feature>
<dbReference type="InParanoid" id="A0A7M7PS58"/>
<proteinExistence type="predicted"/>
<keyword evidence="8" id="KW-1185">Reference proteome</keyword>